<keyword evidence="1" id="KW-0732">Signal</keyword>
<evidence type="ECO:0000313" key="3">
    <source>
        <dbReference type="Proteomes" id="UP001180453"/>
    </source>
</evidence>
<keyword evidence="3" id="KW-1185">Reference proteome</keyword>
<sequence length="235" mass="25004">MRLGQLLLARKLALVAALLFFAGARADPVLPVLNPVDSNSPFGIQIVAQVSNSPILEGKKATFTFTVQNNTANFLILDEAKLTIDFPTLPDGKDRPRNPVNVSFAPFIAPGGLGVYDYMAESGPLDFGDFGVSPITFEIWMSEIAGQPLSLPPIINTLGPCPAPAQAVGCNVITFFEPFLNPPFLVGPQHEADNLQNPMPFRVNDLPEPSSLALVGIAGLGLLRGGLRRGKSCSP</sequence>
<evidence type="ECO:0000313" key="2">
    <source>
        <dbReference type="EMBL" id="MDR7270080.1"/>
    </source>
</evidence>
<accession>A0ABU1YPF2</accession>
<organism evidence="2 3">
    <name type="scientific">Roseateles saccharophilus</name>
    <name type="common">Pseudomonas saccharophila</name>
    <dbReference type="NCBI Taxonomy" id="304"/>
    <lineage>
        <taxon>Bacteria</taxon>
        <taxon>Pseudomonadati</taxon>
        <taxon>Pseudomonadota</taxon>
        <taxon>Betaproteobacteria</taxon>
        <taxon>Burkholderiales</taxon>
        <taxon>Sphaerotilaceae</taxon>
        <taxon>Roseateles</taxon>
    </lineage>
</organism>
<feature type="signal peptide" evidence="1">
    <location>
        <begin position="1"/>
        <end position="26"/>
    </location>
</feature>
<dbReference type="Proteomes" id="UP001180453">
    <property type="component" value="Unassembled WGS sequence"/>
</dbReference>
<gene>
    <name evidence="2" type="ORF">J2X20_002738</name>
</gene>
<evidence type="ECO:0000256" key="1">
    <source>
        <dbReference type="SAM" id="SignalP"/>
    </source>
</evidence>
<evidence type="ECO:0008006" key="4">
    <source>
        <dbReference type="Google" id="ProtNLM"/>
    </source>
</evidence>
<dbReference type="EMBL" id="JAVDXU010000002">
    <property type="protein sequence ID" value="MDR7270080.1"/>
    <property type="molecule type" value="Genomic_DNA"/>
</dbReference>
<comment type="caution">
    <text evidence="2">The sequence shown here is derived from an EMBL/GenBank/DDBJ whole genome shotgun (WGS) entry which is preliminary data.</text>
</comment>
<dbReference type="RefSeq" id="WP_310265604.1">
    <property type="nucleotide sequence ID" value="NZ_JAVDXU010000002.1"/>
</dbReference>
<feature type="chain" id="PRO_5045763663" description="PEP-CTERM protein-sorting domain-containing protein" evidence="1">
    <location>
        <begin position="27"/>
        <end position="235"/>
    </location>
</feature>
<protein>
    <recommendedName>
        <fullName evidence="4">PEP-CTERM protein-sorting domain-containing protein</fullName>
    </recommendedName>
</protein>
<name>A0ABU1YPF2_ROSSA</name>
<reference evidence="2 3" key="1">
    <citation type="submission" date="2023-07" db="EMBL/GenBank/DDBJ databases">
        <title>Sorghum-associated microbial communities from plants grown in Nebraska, USA.</title>
        <authorList>
            <person name="Schachtman D."/>
        </authorList>
    </citation>
    <scope>NUCLEOTIDE SEQUENCE [LARGE SCALE GENOMIC DNA]</scope>
    <source>
        <strain evidence="2 3">BE314</strain>
    </source>
</reference>
<proteinExistence type="predicted"/>